<accession>A0A218W7F0</accession>
<dbReference type="Proteomes" id="UP000197138">
    <property type="component" value="Unassembled WGS sequence"/>
</dbReference>
<dbReference type="OrthoDB" id="1600564at2759"/>
<dbReference type="EMBL" id="MTKT01005034">
    <property type="protein sequence ID" value="OWM68408.1"/>
    <property type="molecule type" value="Genomic_DNA"/>
</dbReference>
<dbReference type="RefSeq" id="XP_031402439.1">
    <property type="nucleotide sequence ID" value="XM_031546579.1"/>
</dbReference>
<evidence type="ECO:0000313" key="6">
    <source>
        <dbReference type="Proteomes" id="UP000515151"/>
    </source>
</evidence>
<dbReference type="Gene3D" id="3.40.50.1110">
    <property type="entry name" value="SGNH hydrolase"/>
    <property type="match status" value="1"/>
</dbReference>
<reference evidence="4" key="2">
    <citation type="submission" date="2017-06" db="EMBL/GenBank/DDBJ databases">
        <title>The pomegranate genome and the genomics of punicalagin biosynthesis.</title>
        <authorList>
            <person name="Xu C."/>
        </authorList>
    </citation>
    <scope>NUCLEOTIDE SEQUENCE [LARGE SCALE GENOMIC DNA]</scope>
    <source>
        <tissue evidence="4">Fresh leaf</tissue>
    </source>
</reference>
<evidence type="ECO:0000313" key="7">
    <source>
        <dbReference type="RefSeq" id="XP_031402439.1"/>
    </source>
</evidence>
<evidence type="ECO:0000313" key="4">
    <source>
        <dbReference type="EMBL" id="OWM68408.1"/>
    </source>
</evidence>
<dbReference type="PANTHER" id="PTHR45966:SF12">
    <property type="entry name" value="GDSL ESTERASE_LIPASE 1-LIKE ISOFORM X2"/>
    <property type="match status" value="1"/>
</dbReference>
<dbReference type="CDD" id="cd01837">
    <property type="entry name" value="SGNH_plant_lipase_like"/>
    <property type="match status" value="1"/>
</dbReference>
<dbReference type="AlphaFoldDB" id="A0A218W7F0"/>
<proteinExistence type="inferred from homology"/>
<protein>
    <submittedName>
        <fullName evidence="7">GDSL lipase-like</fullName>
    </submittedName>
</protein>
<evidence type="ECO:0000313" key="5">
    <source>
        <dbReference type="Proteomes" id="UP000197138"/>
    </source>
</evidence>
<dbReference type="Pfam" id="PF00657">
    <property type="entry name" value="Lipase_GDSL"/>
    <property type="match status" value="1"/>
</dbReference>
<comment type="similarity">
    <text evidence="1">Belongs to the 'GDSL' lipolytic enzyme family.</text>
</comment>
<gene>
    <name evidence="7" type="primary">LOC116212010</name>
    <name evidence="4" type="ORF">CDL15_Pgr004890</name>
</gene>
<feature type="chain" id="PRO_5044568908" evidence="3">
    <location>
        <begin position="23"/>
        <end position="372"/>
    </location>
</feature>
<keyword evidence="2 3" id="KW-0732">Signal</keyword>
<reference evidence="7" key="4">
    <citation type="submission" date="2025-04" db="UniProtKB">
        <authorList>
            <consortium name="RefSeq"/>
        </authorList>
    </citation>
    <scope>IDENTIFICATION</scope>
    <source>
        <tissue evidence="7">Leaf</tissue>
    </source>
</reference>
<organism evidence="4 5">
    <name type="scientific">Punica granatum</name>
    <name type="common">Pomegranate</name>
    <dbReference type="NCBI Taxonomy" id="22663"/>
    <lineage>
        <taxon>Eukaryota</taxon>
        <taxon>Viridiplantae</taxon>
        <taxon>Streptophyta</taxon>
        <taxon>Embryophyta</taxon>
        <taxon>Tracheophyta</taxon>
        <taxon>Spermatophyta</taxon>
        <taxon>Magnoliopsida</taxon>
        <taxon>eudicotyledons</taxon>
        <taxon>Gunneridae</taxon>
        <taxon>Pentapetalae</taxon>
        <taxon>rosids</taxon>
        <taxon>malvids</taxon>
        <taxon>Myrtales</taxon>
        <taxon>Lythraceae</taxon>
        <taxon>Punica</taxon>
    </lineage>
</organism>
<sequence length="372" mass="41815">MASFRMLRFLLLLVLSTTNVLILHPVGTYANSTTNAKQRHKPLFVFGDSAFDPGNNQYLDGMEKGPAYYSPYGQHFFAGTTGRHSDGRIVPDFIAQNANLSLIPPCLETGANFTNGVSFASAGAGVFSDLPGVMNLEQQMMKFDEIKEWFVQKFGDVKSRKALKRAVYVFGFGGKEYLSLYFNGHNISKTYQRQYAEMVVRNLTNAVLELYNAGGRKFGFQNVGPLGCLPMLKAKKPELKDACIEELMSMARKHNKILAGTLKRLGEYMPGLKYSIFDHYNSLLDRINSATNYGFEEGKAACYQNEPEALNGMNWGGNNWMEQYTLCHNSSRYIFFDGMHTTESANSQIAELMWDGPPSTTQPWTLKQLFEL</sequence>
<evidence type="ECO:0000256" key="2">
    <source>
        <dbReference type="ARBA" id="ARBA00022729"/>
    </source>
</evidence>
<dbReference type="Proteomes" id="UP000515151">
    <property type="component" value="Chromosome 6"/>
</dbReference>
<name>A0A218W7F0_PUNGR</name>
<evidence type="ECO:0000256" key="3">
    <source>
        <dbReference type="SAM" id="SignalP"/>
    </source>
</evidence>
<dbReference type="InterPro" id="IPR001087">
    <property type="entry name" value="GDSL"/>
</dbReference>
<reference evidence="6" key="3">
    <citation type="journal article" date="2020" name="Plant Biotechnol. J.">
        <title>The pomegranate (Punica granatum L.) draft genome dissects genetic divergence between soft- and hard-seeded cultivars.</title>
        <authorList>
            <person name="Luo X."/>
            <person name="Li H."/>
            <person name="Wu Z."/>
            <person name="Yao W."/>
            <person name="Zhao P."/>
            <person name="Cao D."/>
            <person name="Yu H."/>
            <person name="Li K."/>
            <person name="Poudel K."/>
            <person name="Zhao D."/>
            <person name="Zhang F."/>
            <person name="Xia X."/>
            <person name="Chen L."/>
            <person name="Wang Q."/>
            <person name="Jing D."/>
            <person name="Cao S."/>
        </authorList>
    </citation>
    <scope>NUCLEOTIDE SEQUENCE [LARGE SCALE GENOMIC DNA]</scope>
</reference>
<dbReference type="InterPro" id="IPR036514">
    <property type="entry name" value="SGNH_hydro_sf"/>
</dbReference>
<dbReference type="InterPro" id="IPR035669">
    <property type="entry name" value="SGNH_plant_lipase-like"/>
</dbReference>
<dbReference type="GO" id="GO:0016298">
    <property type="term" value="F:lipase activity"/>
    <property type="evidence" value="ECO:0007669"/>
    <property type="project" value="TreeGrafter"/>
</dbReference>
<feature type="signal peptide" evidence="3">
    <location>
        <begin position="1"/>
        <end position="22"/>
    </location>
</feature>
<keyword evidence="6" id="KW-1185">Reference proteome</keyword>
<evidence type="ECO:0000256" key="1">
    <source>
        <dbReference type="ARBA" id="ARBA00008668"/>
    </source>
</evidence>
<dbReference type="PANTHER" id="PTHR45966">
    <property type="entry name" value="GDSL-LIKE LIPASE/ACYLHYDROLASE"/>
    <property type="match status" value="1"/>
</dbReference>
<dbReference type="InterPro" id="IPR044552">
    <property type="entry name" value="GLIP1-5/GLL25"/>
</dbReference>
<reference evidence="5" key="1">
    <citation type="journal article" date="2017" name="Plant J.">
        <title>The pomegranate (Punica granatum L.) genome and the genomics of punicalagin biosynthesis.</title>
        <authorList>
            <person name="Qin G."/>
            <person name="Xu C."/>
            <person name="Ming R."/>
            <person name="Tang H."/>
            <person name="Guyot R."/>
            <person name="Kramer E.M."/>
            <person name="Hu Y."/>
            <person name="Yi X."/>
            <person name="Qi Y."/>
            <person name="Xu X."/>
            <person name="Gao Z."/>
            <person name="Pan H."/>
            <person name="Jian J."/>
            <person name="Tian Y."/>
            <person name="Yue Z."/>
            <person name="Xu Y."/>
        </authorList>
    </citation>
    <scope>NUCLEOTIDE SEQUENCE [LARGE SCALE GENOMIC DNA]</scope>
    <source>
        <strain evidence="5">cv. Dabenzi</strain>
    </source>
</reference>
<dbReference type="GeneID" id="116212010"/>